<keyword evidence="2" id="KW-0723">Serine/threonine-protein kinase</keyword>
<evidence type="ECO:0000256" key="3">
    <source>
        <dbReference type="ARBA" id="ARBA00022679"/>
    </source>
</evidence>
<dbReference type="GeneID" id="109010665"/>
<protein>
    <submittedName>
        <fullName evidence="10">Wall-associated receptor kinase 2-like</fullName>
    </submittedName>
</protein>
<dbReference type="GO" id="GO:0016020">
    <property type="term" value="C:membrane"/>
    <property type="evidence" value="ECO:0007669"/>
    <property type="project" value="UniProtKB-SubCell"/>
</dbReference>
<name>A0A6P9EH29_JUGRE</name>
<evidence type="ECO:0000256" key="1">
    <source>
        <dbReference type="ARBA" id="ARBA00004479"/>
    </source>
</evidence>
<keyword evidence="4" id="KW-0732">Signal</keyword>
<feature type="domain" description="Wall-associated receptor kinase" evidence="7">
    <location>
        <begin position="180"/>
        <end position="249"/>
    </location>
</feature>
<comment type="subcellular location">
    <subcellularLocation>
        <location evidence="1">Membrane</location>
        <topology evidence="1">Single-pass type I membrane protein</topology>
    </subcellularLocation>
</comment>
<evidence type="ECO:0000259" key="8">
    <source>
        <dbReference type="Pfam" id="PF13947"/>
    </source>
</evidence>
<dbReference type="OrthoDB" id="4062651at2759"/>
<keyword evidence="9" id="KW-1185">Reference proteome</keyword>
<evidence type="ECO:0000313" key="9">
    <source>
        <dbReference type="Proteomes" id="UP000235220"/>
    </source>
</evidence>
<dbReference type="Pfam" id="PF13947">
    <property type="entry name" value="GUB_WAK_bind"/>
    <property type="match status" value="1"/>
</dbReference>
<proteinExistence type="predicted"/>
<dbReference type="InterPro" id="IPR025287">
    <property type="entry name" value="WAK_GUB"/>
</dbReference>
<feature type="domain" description="Wall-associated receptor kinase galacturonan-binding" evidence="8">
    <location>
        <begin position="42"/>
        <end position="106"/>
    </location>
</feature>
<keyword evidence="6" id="KW-0325">Glycoprotein</keyword>
<keyword evidence="2" id="KW-0418">Kinase</keyword>
<dbReference type="GO" id="GO:0030247">
    <property type="term" value="F:polysaccharide binding"/>
    <property type="evidence" value="ECO:0007669"/>
    <property type="project" value="InterPro"/>
</dbReference>
<reference evidence="10" key="1">
    <citation type="submission" date="2025-08" db="UniProtKB">
        <authorList>
            <consortium name="RefSeq"/>
        </authorList>
    </citation>
    <scope>IDENTIFICATION</scope>
    <source>
        <tissue evidence="10">Leaves</tissue>
    </source>
</reference>
<dbReference type="InParanoid" id="A0A6P9EH29"/>
<evidence type="ECO:0000256" key="4">
    <source>
        <dbReference type="ARBA" id="ARBA00022729"/>
    </source>
</evidence>
<dbReference type="InterPro" id="IPR013695">
    <property type="entry name" value="WAK"/>
</dbReference>
<dbReference type="Pfam" id="PF08488">
    <property type="entry name" value="WAK"/>
    <property type="match status" value="1"/>
</dbReference>
<keyword evidence="3" id="KW-0808">Transferase</keyword>
<dbReference type="RefSeq" id="XP_035546656.1">
    <property type="nucleotide sequence ID" value="XM_035690763.1"/>
</dbReference>
<evidence type="ECO:0000256" key="2">
    <source>
        <dbReference type="ARBA" id="ARBA00022527"/>
    </source>
</evidence>
<evidence type="ECO:0000313" key="10">
    <source>
        <dbReference type="RefSeq" id="XP_035546656.1"/>
    </source>
</evidence>
<evidence type="ECO:0000259" key="7">
    <source>
        <dbReference type="Pfam" id="PF08488"/>
    </source>
</evidence>
<dbReference type="Proteomes" id="UP000235220">
    <property type="component" value="Chromosome 6"/>
</dbReference>
<keyword evidence="5" id="KW-1015">Disulfide bond</keyword>
<gene>
    <name evidence="10" type="primary">LOC109010665</name>
</gene>
<sequence length="303" mass="32511">MSSLLEIVLLQQQTVKLLLGILVISVAIFVATAATEVSNSSCNRTCGSLEIPYPFGTSEGCYLDSSFLITCNSSSSSNSETSTPTPFLRVGNIEVLNISLDGELRVSTYIARDCPQESNYNFNNRYTSLGLREFPISYTKNVFTTVGCDTLGLIGSFASDKNSTTGCVSACDSIDGMVNGSCSGIGCCQTPIPNEIKDFIVSVKHSNVSEFNPCGFAFVVEEKAYNFSTLDLQNMQDKEVVPLVLDWVVGNQTCEDAKKNTTGYACKAANSECYNSTNGPGYRCNCSLGYHGNPYLSGGCQGT</sequence>
<dbReference type="PANTHER" id="PTHR33491">
    <property type="entry name" value="OSJNBA0016N04.9 PROTEIN"/>
    <property type="match status" value="1"/>
</dbReference>
<accession>A0A6P9EH29</accession>
<organism evidence="9 10">
    <name type="scientific">Juglans regia</name>
    <name type="common">English walnut</name>
    <dbReference type="NCBI Taxonomy" id="51240"/>
    <lineage>
        <taxon>Eukaryota</taxon>
        <taxon>Viridiplantae</taxon>
        <taxon>Streptophyta</taxon>
        <taxon>Embryophyta</taxon>
        <taxon>Tracheophyta</taxon>
        <taxon>Spermatophyta</taxon>
        <taxon>Magnoliopsida</taxon>
        <taxon>eudicotyledons</taxon>
        <taxon>Gunneridae</taxon>
        <taxon>Pentapetalae</taxon>
        <taxon>rosids</taxon>
        <taxon>fabids</taxon>
        <taxon>Fagales</taxon>
        <taxon>Juglandaceae</taxon>
        <taxon>Juglans</taxon>
    </lineage>
</organism>
<evidence type="ECO:0000256" key="6">
    <source>
        <dbReference type="ARBA" id="ARBA00023180"/>
    </source>
</evidence>
<dbReference type="KEGG" id="jre:109010665"/>
<evidence type="ECO:0000256" key="5">
    <source>
        <dbReference type="ARBA" id="ARBA00023157"/>
    </source>
</evidence>
<dbReference type="AlphaFoldDB" id="A0A6P9EH29"/>
<dbReference type="GO" id="GO:0004674">
    <property type="term" value="F:protein serine/threonine kinase activity"/>
    <property type="evidence" value="ECO:0007669"/>
    <property type="project" value="UniProtKB-KW"/>
</dbReference>